<feature type="compositionally biased region" description="Polar residues" evidence="1">
    <location>
        <begin position="33"/>
        <end position="43"/>
    </location>
</feature>
<evidence type="ECO:0000313" key="3">
    <source>
        <dbReference type="Proteomes" id="UP001307849"/>
    </source>
</evidence>
<keyword evidence="3" id="KW-1185">Reference proteome</keyword>
<feature type="compositionally biased region" description="Basic and acidic residues" evidence="1">
    <location>
        <begin position="1"/>
        <end position="16"/>
    </location>
</feature>
<comment type="caution">
    <text evidence="2">The sequence shown here is derived from an EMBL/GenBank/DDBJ whole genome shotgun (WGS) entry which is preliminary data.</text>
</comment>
<accession>A0AAN8RRU5</accession>
<dbReference type="EMBL" id="JAVHJM010000009">
    <property type="protein sequence ID" value="KAK6506190.1"/>
    <property type="molecule type" value="Genomic_DNA"/>
</dbReference>
<name>A0AAN8RRU5_9PEZI</name>
<proteinExistence type="predicted"/>
<protein>
    <submittedName>
        <fullName evidence="2">Uncharacterized protein</fullName>
    </submittedName>
</protein>
<dbReference type="AlphaFoldDB" id="A0AAN8RRU5"/>
<organism evidence="2 3">
    <name type="scientific">Arthrobotrys conoides</name>
    <dbReference type="NCBI Taxonomy" id="74498"/>
    <lineage>
        <taxon>Eukaryota</taxon>
        <taxon>Fungi</taxon>
        <taxon>Dikarya</taxon>
        <taxon>Ascomycota</taxon>
        <taxon>Pezizomycotina</taxon>
        <taxon>Orbiliomycetes</taxon>
        <taxon>Orbiliales</taxon>
        <taxon>Orbiliaceae</taxon>
        <taxon>Arthrobotrys</taxon>
    </lineage>
</organism>
<feature type="region of interest" description="Disordered" evidence="1">
    <location>
        <begin position="1"/>
        <end position="59"/>
    </location>
</feature>
<sequence>MREDGGKRNEGGRNLEMDQVCVGRRRRTPPLPYNNTHQKTRSGNSDKRPFQSKTGRRFRCLGTPGDRNRIYLSCHQSVLILFCRDQPGLKKTERYVSAN</sequence>
<dbReference type="Proteomes" id="UP001307849">
    <property type="component" value="Unassembled WGS sequence"/>
</dbReference>
<evidence type="ECO:0000256" key="1">
    <source>
        <dbReference type="SAM" id="MobiDB-lite"/>
    </source>
</evidence>
<reference evidence="2 3" key="1">
    <citation type="submission" date="2019-10" db="EMBL/GenBank/DDBJ databases">
        <authorList>
            <person name="Palmer J.M."/>
        </authorList>
    </citation>
    <scope>NUCLEOTIDE SEQUENCE [LARGE SCALE GENOMIC DNA]</scope>
    <source>
        <strain evidence="2 3">TWF506</strain>
    </source>
</reference>
<evidence type="ECO:0000313" key="2">
    <source>
        <dbReference type="EMBL" id="KAK6506190.1"/>
    </source>
</evidence>
<gene>
    <name evidence="2" type="ORF">TWF506_011111</name>
</gene>